<gene>
    <name evidence="5" type="ORF">SAMN05216216_11359</name>
</gene>
<keyword evidence="6" id="KW-1185">Reference proteome</keyword>
<organism evidence="5 6">
    <name type="scientific">Lacicoccus qingdaonensis</name>
    <dbReference type="NCBI Taxonomy" id="576118"/>
    <lineage>
        <taxon>Bacteria</taxon>
        <taxon>Bacillati</taxon>
        <taxon>Bacillota</taxon>
        <taxon>Bacilli</taxon>
        <taxon>Bacillales</taxon>
        <taxon>Salinicoccaceae</taxon>
        <taxon>Lacicoccus</taxon>
    </lineage>
</organism>
<feature type="signal peptide" evidence="3">
    <location>
        <begin position="1"/>
        <end position="23"/>
    </location>
</feature>
<evidence type="ECO:0000256" key="3">
    <source>
        <dbReference type="SAM" id="SignalP"/>
    </source>
</evidence>
<evidence type="ECO:0000259" key="4">
    <source>
        <dbReference type="Pfam" id="PF09972"/>
    </source>
</evidence>
<keyword evidence="2" id="KW-0812">Transmembrane</keyword>
<feature type="transmembrane region" description="Helical" evidence="2">
    <location>
        <begin position="244"/>
        <end position="263"/>
    </location>
</feature>
<dbReference type="OrthoDB" id="46834at2"/>
<sequence>MKHIITMIITMTAFIFFSVNAEANEINSLEMDIEINEDGSVSVTETREADMDEGTENYIVFNEEDMEGIEVTDFSVEGFAEEENWDMDASQEEKAGKYGEIDTDDGIELVWGIGEYGEHTYVVNYTLENVVRNLEGGQSLYYNFDTFTDLDTENFRMNVTSDVSLNDEDIQFWGFGFEGDIVAVDDGIQWTAGETLTGGNDAVLLMHFPEGTYNTDVSGEGSIEEQEEEAMDGSIYDDGGMSTGLIVTLVGIFGAIVAAVVIFTTQLASRYKEGGHIASAGSIKRRNKGLETSEPPVIGDYAGIAYMLMHLNMAYFEEIFQAYLMKWTDEERITIEIGHQDKTLDKGSPEILIHDYQSLIDGYSHSFEEVSEHLKDNDLESGYDALLWRMLLEAADDEGVIDEKGLKKWSKKHAEEVGAVADELKNYSDRWLEANGYANYKKDKVWGIPVPIVAPSEKGNQLIDHLCQYKNYLKEDYSRIYESEENYRVHIIWSVLVGEGEDVRKHLSKLTPDETGDSMYPAMMHYYYGPHLATQTWSKGLGQGGFSSASSAAAAGGGGSTGAGGGAGAAGGGGGGAR</sequence>
<evidence type="ECO:0000313" key="6">
    <source>
        <dbReference type="Proteomes" id="UP000199008"/>
    </source>
</evidence>
<evidence type="ECO:0000313" key="5">
    <source>
        <dbReference type="EMBL" id="SDK90784.1"/>
    </source>
</evidence>
<keyword evidence="3" id="KW-0732">Signal</keyword>
<dbReference type="STRING" id="576118.SAMN05216216_11359"/>
<name>A0A1G9FQW4_9BACL</name>
<dbReference type="RefSeq" id="WP_092986518.1">
    <property type="nucleotide sequence ID" value="NZ_FNFY01000013.1"/>
</dbReference>
<reference evidence="6" key="1">
    <citation type="submission" date="2016-10" db="EMBL/GenBank/DDBJ databases">
        <authorList>
            <person name="Varghese N."/>
            <person name="Submissions S."/>
        </authorList>
    </citation>
    <scope>NUCLEOTIDE SEQUENCE [LARGE SCALE GENOMIC DNA]</scope>
    <source>
        <strain evidence="6">CGMCC 1.8895</strain>
    </source>
</reference>
<feature type="region of interest" description="Disordered" evidence="1">
    <location>
        <begin position="557"/>
        <end position="578"/>
    </location>
</feature>
<feature type="chain" id="PRO_5011695882" evidence="3">
    <location>
        <begin position="24"/>
        <end position="578"/>
    </location>
</feature>
<keyword evidence="2" id="KW-1133">Transmembrane helix</keyword>
<proteinExistence type="predicted"/>
<evidence type="ECO:0000256" key="1">
    <source>
        <dbReference type="SAM" id="MobiDB-lite"/>
    </source>
</evidence>
<dbReference type="EMBL" id="FNFY01000013">
    <property type="protein sequence ID" value="SDK90784.1"/>
    <property type="molecule type" value="Genomic_DNA"/>
</dbReference>
<protein>
    <submittedName>
        <fullName evidence="5">Predicted membrane protein</fullName>
    </submittedName>
</protein>
<keyword evidence="2" id="KW-0472">Membrane</keyword>
<accession>A0A1G9FQW4</accession>
<dbReference type="AlphaFoldDB" id="A0A1G9FQW4"/>
<dbReference type="Proteomes" id="UP000199008">
    <property type="component" value="Unassembled WGS sequence"/>
</dbReference>
<dbReference type="Pfam" id="PF09972">
    <property type="entry name" value="DUF2207"/>
    <property type="match status" value="1"/>
</dbReference>
<feature type="domain" description="DUF2207" evidence="4">
    <location>
        <begin position="25"/>
        <end position="176"/>
    </location>
</feature>
<dbReference type="InterPro" id="IPR018702">
    <property type="entry name" value="DUF2207"/>
</dbReference>
<evidence type="ECO:0000256" key="2">
    <source>
        <dbReference type="SAM" id="Phobius"/>
    </source>
</evidence>